<evidence type="ECO:0000259" key="2">
    <source>
        <dbReference type="Pfam" id="PF13458"/>
    </source>
</evidence>
<gene>
    <name evidence="3" type="ORF">UFOPK3786_00277</name>
    <name evidence="4" type="ORF">UFOPK4010_00729</name>
</gene>
<dbReference type="PANTHER" id="PTHR47151">
    <property type="entry name" value="LEU/ILE/VAL-BINDING ABC TRANSPORTER SUBUNIT"/>
    <property type="match status" value="1"/>
</dbReference>
<dbReference type="CDD" id="cd06342">
    <property type="entry name" value="PBP1_ABC_LIVBP-like"/>
    <property type="match status" value="1"/>
</dbReference>
<organism evidence="3">
    <name type="scientific">freshwater metagenome</name>
    <dbReference type="NCBI Taxonomy" id="449393"/>
    <lineage>
        <taxon>unclassified sequences</taxon>
        <taxon>metagenomes</taxon>
        <taxon>ecological metagenomes</taxon>
    </lineage>
</organism>
<name>A0A6J7JN76_9ZZZZ</name>
<dbReference type="PANTHER" id="PTHR47151:SF2">
    <property type="entry name" value="AMINO ACID BINDING PROTEIN"/>
    <property type="match status" value="1"/>
</dbReference>
<sequence>MNKKIKASAAIVAAFALSFGAFATTSASAATTVKIAYQGPLTGPEAQTGTDSIRGVKLALKLYNATNPAVKVELFNGGDDQGDDAQGGTVGAGIAADDAVIGVLTAYSGPTIAALPSYKAKGIAIVSPSATRACLTDPTNACYGAPVFHRIVSNDDLQGPALARVATNGVKDPTVFIVDDQSSYSVGLTAAVKKALGTAYEAGDSAAKGAVSDFSATIAKIKQTKSNVVIYTGYYADGAKFLKQLRDKGYKGVYAAGDGVLNSQFPKLAGKKQSEGARLTAPTVPLDVASPKIYAAFKKEFKAEPGVYSTESFDATNIFLQAIKAGKTTRADMLAYLNSSSFSYKNTAGITIKFQASGDLSGSGLMNQFVVKSGTIKLNGKA</sequence>
<evidence type="ECO:0000313" key="3">
    <source>
        <dbReference type="EMBL" id="CAB4944846.1"/>
    </source>
</evidence>
<dbReference type="SUPFAM" id="SSF53822">
    <property type="entry name" value="Periplasmic binding protein-like I"/>
    <property type="match status" value="1"/>
</dbReference>
<proteinExistence type="predicted"/>
<evidence type="ECO:0000256" key="1">
    <source>
        <dbReference type="ARBA" id="ARBA00022729"/>
    </source>
</evidence>
<feature type="domain" description="Leucine-binding protein" evidence="2">
    <location>
        <begin position="32"/>
        <end position="349"/>
    </location>
</feature>
<dbReference type="EMBL" id="CAFBNK010000030">
    <property type="protein sequence ID" value="CAB4944846.1"/>
    <property type="molecule type" value="Genomic_DNA"/>
</dbReference>
<evidence type="ECO:0000313" key="4">
    <source>
        <dbReference type="EMBL" id="CAB4993277.1"/>
    </source>
</evidence>
<accession>A0A6J7JN76</accession>
<reference evidence="3" key="1">
    <citation type="submission" date="2020-05" db="EMBL/GenBank/DDBJ databases">
        <authorList>
            <person name="Chiriac C."/>
            <person name="Salcher M."/>
            <person name="Ghai R."/>
            <person name="Kavagutti S V."/>
        </authorList>
    </citation>
    <scope>NUCLEOTIDE SEQUENCE</scope>
</reference>
<dbReference type="EMBL" id="CAFBOU010000053">
    <property type="protein sequence ID" value="CAB4993277.1"/>
    <property type="molecule type" value="Genomic_DNA"/>
</dbReference>
<dbReference type="Pfam" id="PF13458">
    <property type="entry name" value="Peripla_BP_6"/>
    <property type="match status" value="1"/>
</dbReference>
<keyword evidence="1" id="KW-0732">Signal</keyword>
<protein>
    <submittedName>
        <fullName evidence="3">Unannotated protein</fullName>
    </submittedName>
</protein>
<dbReference type="AlphaFoldDB" id="A0A6J7JN76"/>
<dbReference type="InterPro" id="IPR028081">
    <property type="entry name" value="Leu-bd"/>
</dbReference>
<dbReference type="InterPro" id="IPR028082">
    <property type="entry name" value="Peripla_BP_I"/>
</dbReference>
<dbReference type="Gene3D" id="3.40.50.2300">
    <property type="match status" value="2"/>
</dbReference>